<feature type="transmembrane region" description="Helical" evidence="5">
    <location>
        <begin position="216"/>
        <end position="232"/>
    </location>
</feature>
<evidence type="ECO:0000256" key="1">
    <source>
        <dbReference type="ARBA" id="ARBA00004141"/>
    </source>
</evidence>
<reference evidence="8" key="1">
    <citation type="journal article" date="2019" name="Int. J. Syst. Evol. Microbiol.">
        <title>The Global Catalogue of Microorganisms (GCM) 10K type strain sequencing project: providing services to taxonomists for standard genome sequencing and annotation.</title>
        <authorList>
            <consortium name="The Broad Institute Genomics Platform"/>
            <consortium name="The Broad Institute Genome Sequencing Center for Infectious Disease"/>
            <person name="Wu L."/>
            <person name="Ma J."/>
        </authorList>
    </citation>
    <scope>NUCLEOTIDE SEQUENCE [LARGE SCALE GENOMIC DNA]</scope>
    <source>
        <strain evidence="8">JCM 18424</strain>
    </source>
</reference>
<feature type="transmembrane region" description="Helical" evidence="5">
    <location>
        <begin position="452"/>
        <end position="472"/>
    </location>
</feature>
<evidence type="ECO:0000256" key="2">
    <source>
        <dbReference type="ARBA" id="ARBA00022692"/>
    </source>
</evidence>
<feature type="transmembrane region" description="Helical" evidence="5">
    <location>
        <begin position="61"/>
        <end position="80"/>
    </location>
</feature>
<dbReference type="PANTHER" id="PTHR23501:SF154">
    <property type="entry name" value="MULTIDRUG-EFFLUX TRANSPORTER RV1634-RELATED"/>
    <property type="match status" value="1"/>
</dbReference>
<feature type="transmembrane region" description="Helical" evidence="5">
    <location>
        <begin position="282"/>
        <end position="305"/>
    </location>
</feature>
<dbReference type="Proteomes" id="UP001500631">
    <property type="component" value="Unassembled WGS sequence"/>
</dbReference>
<proteinExistence type="predicted"/>
<evidence type="ECO:0000256" key="4">
    <source>
        <dbReference type="ARBA" id="ARBA00023136"/>
    </source>
</evidence>
<evidence type="ECO:0000259" key="6">
    <source>
        <dbReference type="PROSITE" id="PS50850"/>
    </source>
</evidence>
<dbReference type="InterPro" id="IPR011701">
    <property type="entry name" value="MFS"/>
</dbReference>
<feature type="transmembrane region" description="Helical" evidence="5">
    <location>
        <begin position="238"/>
        <end position="256"/>
    </location>
</feature>
<feature type="transmembrane region" description="Helical" evidence="5">
    <location>
        <begin position="117"/>
        <end position="138"/>
    </location>
</feature>
<evidence type="ECO:0000256" key="5">
    <source>
        <dbReference type="SAM" id="Phobius"/>
    </source>
</evidence>
<comment type="caution">
    <text evidence="7">The sequence shown here is derived from an EMBL/GenBank/DDBJ whole genome shotgun (WGS) entry which is preliminary data.</text>
</comment>
<accession>A0ABP9MVW6</accession>
<gene>
    <name evidence="7" type="ORF">GCM10023338_21040</name>
</gene>
<feature type="transmembrane region" description="Helical" evidence="5">
    <location>
        <begin position="311"/>
        <end position="329"/>
    </location>
</feature>
<comment type="subcellular location">
    <subcellularLocation>
        <location evidence="1">Membrane</location>
        <topology evidence="1">Multi-pass membrane protein</topology>
    </subcellularLocation>
</comment>
<evidence type="ECO:0000313" key="7">
    <source>
        <dbReference type="EMBL" id="GAA5103060.1"/>
    </source>
</evidence>
<dbReference type="PROSITE" id="PS50850">
    <property type="entry name" value="MFS"/>
    <property type="match status" value="1"/>
</dbReference>
<feature type="transmembrane region" description="Helical" evidence="5">
    <location>
        <begin position="372"/>
        <end position="399"/>
    </location>
</feature>
<dbReference type="InterPro" id="IPR036259">
    <property type="entry name" value="MFS_trans_sf"/>
</dbReference>
<feature type="transmembrane region" description="Helical" evidence="5">
    <location>
        <begin position="178"/>
        <end position="196"/>
    </location>
</feature>
<feature type="transmembrane region" description="Helical" evidence="5">
    <location>
        <begin position="411"/>
        <end position="432"/>
    </location>
</feature>
<dbReference type="Gene3D" id="1.20.1720.10">
    <property type="entry name" value="Multidrug resistance protein D"/>
    <property type="match status" value="1"/>
</dbReference>
<keyword evidence="2 5" id="KW-0812">Transmembrane</keyword>
<keyword evidence="8" id="KW-1185">Reference proteome</keyword>
<feature type="transmembrane region" description="Helical" evidence="5">
    <location>
        <begin position="29"/>
        <end position="49"/>
    </location>
</feature>
<dbReference type="SUPFAM" id="SSF103473">
    <property type="entry name" value="MFS general substrate transporter"/>
    <property type="match status" value="1"/>
</dbReference>
<sequence>MSSEQPLQTAEPGASWADLFSNGNALRTLTLVGGVAIYAINMYIVTTILPNIVNDIGGLEFFSWNTTLFIVTSIIGSTMTDKLVMNLGPKRAYLLALLLFAIGSIGCAIAFNMPLLLLGRAFQGLGGGIMFALGYTLIRIVFEQHLWTRATALVSAMWGLSTLFGPTIGGFFAQGGHWRWAFWSLLPFITVLAIVVNSQITQKITKQNSQQPKIPFYSLALLILSIIFISLSSLKEELTWTSICLILGLIALIWMIKVDKYASNKLLPTGSYSISTTLCRTYLVMILLMIAMTTEIFVPYFLQIIHGMKPLSAGYMTAIMAAGWTISALPSAAKLGQTRRILMMIGPLIVTCALITLAFTMSNHGSTEILHFIIYGFALFGIGFGIGLIWPHLLNLVFVSAPKGEETLTSASITTVQLYATALAAAFAGLVANQAGLVRIGGIIGAQVASNWLFALFSIAPVLAIFLVIKILKLPMFQAIQ</sequence>
<dbReference type="Pfam" id="PF07690">
    <property type="entry name" value="MFS_1"/>
    <property type="match status" value="1"/>
</dbReference>
<name>A0ABP9MVW6_9GAMM</name>
<dbReference type="EMBL" id="BAABKE010000008">
    <property type="protein sequence ID" value="GAA5103060.1"/>
    <property type="molecule type" value="Genomic_DNA"/>
</dbReference>
<protein>
    <submittedName>
        <fullName evidence="7">MFS transporter</fullName>
    </submittedName>
</protein>
<evidence type="ECO:0000313" key="8">
    <source>
        <dbReference type="Proteomes" id="UP001500631"/>
    </source>
</evidence>
<evidence type="ECO:0000256" key="3">
    <source>
        <dbReference type="ARBA" id="ARBA00022989"/>
    </source>
</evidence>
<feature type="transmembrane region" description="Helical" evidence="5">
    <location>
        <begin position="92"/>
        <end position="111"/>
    </location>
</feature>
<dbReference type="PANTHER" id="PTHR23501">
    <property type="entry name" value="MAJOR FACILITATOR SUPERFAMILY"/>
    <property type="match status" value="1"/>
</dbReference>
<dbReference type="Gene3D" id="1.20.1250.20">
    <property type="entry name" value="MFS general substrate transporter like domains"/>
    <property type="match status" value="1"/>
</dbReference>
<keyword evidence="4 5" id="KW-0472">Membrane</keyword>
<dbReference type="RefSeq" id="WP_077926425.1">
    <property type="nucleotide sequence ID" value="NZ_BAABKE010000008.1"/>
</dbReference>
<keyword evidence="3 5" id="KW-1133">Transmembrane helix</keyword>
<dbReference type="InterPro" id="IPR020846">
    <property type="entry name" value="MFS_dom"/>
</dbReference>
<feature type="transmembrane region" description="Helical" evidence="5">
    <location>
        <begin position="341"/>
        <end position="360"/>
    </location>
</feature>
<feature type="domain" description="Major facilitator superfamily (MFS) profile" evidence="6">
    <location>
        <begin position="27"/>
        <end position="473"/>
    </location>
</feature>
<feature type="transmembrane region" description="Helical" evidence="5">
    <location>
        <begin position="150"/>
        <end position="172"/>
    </location>
</feature>
<organism evidence="7 8">
    <name type="scientific">Wohlfahrtiimonas larvae</name>
    <dbReference type="NCBI Taxonomy" id="1157986"/>
    <lineage>
        <taxon>Bacteria</taxon>
        <taxon>Pseudomonadati</taxon>
        <taxon>Pseudomonadota</taxon>
        <taxon>Gammaproteobacteria</taxon>
        <taxon>Cardiobacteriales</taxon>
        <taxon>Ignatzschineriaceae</taxon>
        <taxon>Wohlfahrtiimonas</taxon>
    </lineage>
</organism>